<keyword evidence="9" id="KW-0418">Kinase</keyword>
<keyword evidence="8" id="KW-0547">Nucleotide-binding</keyword>
<dbReference type="SUPFAM" id="SSF55874">
    <property type="entry name" value="ATPase domain of HSP90 chaperone/DNA topoisomerase II/histidine kinase"/>
    <property type="match status" value="1"/>
</dbReference>
<evidence type="ECO:0000256" key="5">
    <source>
        <dbReference type="ARBA" id="ARBA00022553"/>
    </source>
</evidence>
<evidence type="ECO:0000256" key="7">
    <source>
        <dbReference type="ARBA" id="ARBA00022692"/>
    </source>
</evidence>
<evidence type="ECO:0000256" key="10">
    <source>
        <dbReference type="ARBA" id="ARBA00022840"/>
    </source>
</evidence>
<dbReference type="GO" id="GO:0005886">
    <property type="term" value="C:plasma membrane"/>
    <property type="evidence" value="ECO:0007669"/>
    <property type="project" value="UniProtKB-SubCell"/>
</dbReference>
<evidence type="ECO:0000256" key="1">
    <source>
        <dbReference type="ARBA" id="ARBA00000085"/>
    </source>
</evidence>
<dbReference type="Pfam" id="PF02518">
    <property type="entry name" value="HATPase_c"/>
    <property type="match status" value="1"/>
</dbReference>
<evidence type="ECO:0000256" key="4">
    <source>
        <dbReference type="ARBA" id="ARBA00022475"/>
    </source>
</evidence>
<dbReference type="PROSITE" id="PS50109">
    <property type="entry name" value="HIS_KIN"/>
    <property type="match status" value="1"/>
</dbReference>
<evidence type="ECO:0000256" key="9">
    <source>
        <dbReference type="ARBA" id="ARBA00022777"/>
    </source>
</evidence>
<evidence type="ECO:0000256" key="6">
    <source>
        <dbReference type="ARBA" id="ARBA00022679"/>
    </source>
</evidence>
<dbReference type="InterPro" id="IPR036890">
    <property type="entry name" value="HATPase_C_sf"/>
</dbReference>
<evidence type="ECO:0000256" key="3">
    <source>
        <dbReference type="ARBA" id="ARBA00012438"/>
    </source>
</evidence>
<dbReference type="InterPro" id="IPR036097">
    <property type="entry name" value="HisK_dim/P_sf"/>
</dbReference>
<dbReference type="SUPFAM" id="SSF158472">
    <property type="entry name" value="HAMP domain-like"/>
    <property type="match status" value="1"/>
</dbReference>
<keyword evidence="5" id="KW-0597">Phosphoprotein</keyword>
<dbReference type="Pfam" id="PF00672">
    <property type="entry name" value="HAMP"/>
    <property type="match status" value="1"/>
</dbReference>
<name>A0A2S2KRP5_9ARCH</name>
<dbReference type="PANTHER" id="PTHR45528:SF1">
    <property type="entry name" value="SENSOR HISTIDINE KINASE CPXA"/>
    <property type="match status" value="1"/>
</dbReference>
<dbReference type="Gene3D" id="3.30.565.10">
    <property type="entry name" value="Histidine kinase-like ATPase, C-terminal domain"/>
    <property type="match status" value="1"/>
</dbReference>
<dbReference type="GO" id="GO:0005524">
    <property type="term" value="F:ATP binding"/>
    <property type="evidence" value="ECO:0007669"/>
    <property type="project" value="UniProtKB-KW"/>
</dbReference>
<evidence type="ECO:0000313" key="16">
    <source>
        <dbReference type="EMBL" id="GBH34211.1"/>
    </source>
</evidence>
<dbReference type="Proteomes" id="UP000245829">
    <property type="component" value="Unassembled WGS sequence"/>
</dbReference>
<evidence type="ECO:0000256" key="2">
    <source>
        <dbReference type="ARBA" id="ARBA00004651"/>
    </source>
</evidence>
<comment type="caution">
    <text evidence="16">The sequence shown here is derived from an EMBL/GenBank/DDBJ whole genome shotgun (WGS) entry which is preliminary data.</text>
</comment>
<keyword evidence="4" id="KW-1003">Cell membrane</keyword>
<dbReference type="SMART" id="SM00388">
    <property type="entry name" value="HisKA"/>
    <property type="match status" value="1"/>
</dbReference>
<keyword evidence="7" id="KW-0812">Transmembrane</keyword>
<feature type="domain" description="Histidine kinase" evidence="14">
    <location>
        <begin position="403"/>
        <end position="602"/>
    </location>
</feature>
<dbReference type="EMBL" id="BGKI01000004">
    <property type="protein sequence ID" value="GBH34211.1"/>
    <property type="molecule type" value="Genomic_DNA"/>
</dbReference>
<evidence type="ECO:0000259" key="14">
    <source>
        <dbReference type="PROSITE" id="PS50109"/>
    </source>
</evidence>
<evidence type="ECO:0000256" key="13">
    <source>
        <dbReference type="ARBA" id="ARBA00023136"/>
    </source>
</evidence>
<dbReference type="AlphaFoldDB" id="A0A2S2KRP5"/>
<dbReference type="InterPro" id="IPR003661">
    <property type="entry name" value="HisK_dim/P_dom"/>
</dbReference>
<accession>A0A2S2KRP5</accession>
<dbReference type="InterPro" id="IPR050398">
    <property type="entry name" value="HssS/ArlS-like"/>
</dbReference>
<reference evidence="16 17" key="1">
    <citation type="submission" date="2018-05" db="EMBL/GenBank/DDBJ databases">
        <title>genome sequencing of Nitrosopumilus sp. NM25.</title>
        <authorList>
            <person name="Mori K."/>
            <person name="Nakagawa T."/>
        </authorList>
    </citation>
    <scope>NUCLEOTIDE SEQUENCE [LARGE SCALE GENOMIC DNA]</scope>
    <source>
        <strain evidence="16 17">NM25</strain>
    </source>
</reference>
<sequence length="603" mass="67904">MFGLVTFDLSVNEIKKLLAVRNENFAYNMIQGLDKHIEERVIDFEDLTKLELIHNKLTESNLEFERIQDITEYLNIKEQEIEYTKVTPFVGQSVSDEILISELQDTIDFYHDEYNYDVVEELFVTNAYGANVAIVSGTSDYLQSDEEWWQITKDVGKYVGKIQYNDEYESYSIDFGYRIDDAQGNFLGVLRVVITMDDFLNEYVEESDLLTTSGRNAILLDENGHLIFSNGQITTSDASVSYFSDIAQGEDTGYLELDDKTDDFLLISYAKSTGYRTFEGFDWVSVVEQNSSSIVQEFVELRNSILTVSVLGMIVSVVVGVLISKVISSPLRRLTETSRRIAKGNFDVDIKKSRINEINIIGNSLKEMSGDLQNLIDTEKKLAEAHVKIKNERMTAMGELSASMAHNMKNPLGIIQSSAHILQKNTMDKEMDDVVKRMNRAIDRMSHQINDVLNYVRTTPLEKNTIKITDLLNSAKNTLEIPEHITISVPDSSIEISCDVRKMEIVFTNIFLNAIQAIGTEQGKVICKIDQNKTSAIIEIQDSGPGIPKNLMSQIFNPLVTSKQKGTGLGLSTCKNVIEQHGGTIAVQNNPTRFTITIPLSQS</sequence>
<organism evidence="16 17">
    <name type="scientific">Nitrosopumilus zosterae</name>
    <dbReference type="NCBI Taxonomy" id="718286"/>
    <lineage>
        <taxon>Archaea</taxon>
        <taxon>Nitrososphaerota</taxon>
        <taxon>Nitrososphaeria</taxon>
        <taxon>Nitrosopumilales</taxon>
        <taxon>Nitrosopumilaceae</taxon>
        <taxon>Nitrosopumilus</taxon>
    </lineage>
</organism>
<protein>
    <recommendedName>
        <fullName evidence="3">histidine kinase</fullName>
        <ecNumber evidence="3">2.7.13.3</ecNumber>
    </recommendedName>
</protein>
<dbReference type="InterPro" id="IPR004358">
    <property type="entry name" value="Sig_transdc_His_kin-like_C"/>
</dbReference>
<evidence type="ECO:0000313" key="17">
    <source>
        <dbReference type="Proteomes" id="UP000245829"/>
    </source>
</evidence>
<dbReference type="SMART" id="SM00387">
    <property type="entry name" value="HATPase_c"/>
    <property type="match status" value="1"/>
</dbReference>
<dbReference type="InterPro" id="IPR005467">
    <property type="entry name" value="His_kinase_dom"/>
</dbReference>
<keyword evidence="17" id="KW-1185">Reference proteome</keyword>
<evidence type="ECO:0000256" key="11">
    <source>
        <dbReference type="ARBA" id="ARBA00022989"/>
    </source>
</evidence>
<evidence type="ECO:0000256" key="12">
    <source>
        <dbReference type="ARBA" id="ARBA00023012"/>
    </source>
</evidence>
<dbReference type="InterPro" id="IPR003660">
    <property type="entry name" value="HAMP_dom"/>
</dbReference>
<dbReference type="SMART" id="SM00304">
    <property type="entry name" value="HAMP"/>
    <property type="match status" value="1"/>
</dbReference>
<evidence type="ECO:0000259" key="15">
    <source>
        <dbReference type="PROSITE" id="PS50885"/>
    </source>
</evidence>
<dbReference type="CDD" id="cd18773">
    <property type="entry name" value="PDC1_HK_sensor"/>
    <property type="match status" value="1"/>
</dbReference>
<dbReference type="SUPFAM" id="SSF47384">
    <property type="entry name" value="Homodimeric domain of signal transducing histidine kinase"/>
    <property type="match status" value="1"/>
</dbReference>
<feature type="domain" description="HAMP" evidence="15">
    <location>
        <begin position="325"/>
        <end position="377"/>
    </location>
</feature>
<comment type="subcellular location">
    <subcellularLocation>
        <location evidence="2">Cell membrane</location>
        <topology evidence="2">Multi-pass membrane protein</topology>
    </subcellularLocation>
</comment>
<dbReference type="CDD" id="cd00082">
    <property type="entry name" value="HisKA"/>
    <property type="match status" value="1"/>
</dbReference>
<dbReference type="PRINTS" id="PR00344">
    <property type="entry name" value="BCTRLSENSOR"/>
</dbReference>
<keyword evidence="12" id="KW-0902">Two-component regulatory system</keyword>
<dbReference type="InterPro" id="IPR003594">
    <property type="entry name" value="HATPase_dom"/>
</dbReference>
<keyword evidence="13" id="KW-0472">Membrane</keyword>
<keyword evidence="10" id="KW-0067">ATP-binding</keyword>
<dbReference type="Pfam" id="PF00512">
    <property type="entry name" value="HisKA"/>
    <property type="match status" value="1"/>
</dbReference>
<gene>
    <name evidence="16" type="ORF">NZNM25_10020</name>
</gene>
<dbReference type="CDD" id="cd06225">
    <property type="entry name" value="HAMP"/>
    <property type="match status" value="1"/>
</dbReference>
<comment type="catalytic activity">
    <reaction evidence="1">
        <text>ATP + protein L-histidine = ADP + protein N-phospho-L-histidine.</text>
        <dbReference type="EC" id="2.7.13.3"/>
    </reaction>
</comment>
<dbReference type="GO" id="GO:0000155">
    <property type="term" value="F:phosphorelay sensor kinase activity"/>
    <property type="evidence" value="ECO:0007669"/>
    <property type="project" value="InterPro"/>
</dbReference>
<keyword evidence="11" id="KW-1133">Transmembrane helix</keyword>
<dbReference type="PANTHER" id="PTHR45528">
    <property type="entry name" value="SENSOR HISTIDINE KINASE CPXA"/>
    <property type="match status" value="1"/>
</dbReference>
<dbReference type="Gene3D" id="6.10.340.10">
    <property type="match status" value="1"/>
</dbReference>
<dbReference type="PROSITE" id="PS50885">
    <property type="entry name" value="HAMP"/>
    <property type="match status" value="1"/>
</dbReference>
<dbReference type="EC" id="2.7.13.3" evidence="3"/>
<evidence type="ECO:0000256" key="8">
    <source>
        <dbReference type="ARBA" id="ARBA00022741"/>
    </source>
</evidence>
<proteinExistence type="predicted"/>
<keyword evidence="6" id="KW-0808">Transferase</keyword>
<dbReference type="Gene3D" id="1.10.287.130">
    <property type="match status" value="1"/>
</dbReference>